<proteinExistence type="predicted"/>
<keyword evidence="2" id="KW-1185">Reference proteome</keyword>
<comment type="caution">
    <text evidence="1">The sequence shown here is derived from an EMBL/GenBank/DDBJ whole genome shotgun (WGS) entry which is preliminary data.</text>
</comment>
<evidence type="ECO:0000313" key="2">
    <source>
        <dbReference type="Proteomes" id="UP001062846"/>
    </source>
</evidence>
<sequence>MGLSMKVGRPGARFLGSRYRALITGVWPVALNLHQVEELEHGDWRRDWEEMMADPLDGYSLFALFTEPEPVKEEDEWEWEREPNGWHWMDDSDPLDETSLAYLFQEEEVVEEMDLMNPRMFSGLTVRTIVNLTRNSDTLDRAMDYLFLPQEYIIEEFFPQPVVEIPDEPSICVLDPEDLWGKFELVNVWIDGEELTINKAMLDEGSLQIGNDNSNNNSNFWNSLEEENIWHALEMETLNETLEKTALDKGKRKADDCDFDFSDFWEGTCLGYKPKKNDPARKWRNRAQAQTAEIKFRAGPVINKREKLYQGEPKPFIDLETKVKYPRFEIFANDTWESDEEFPKIEELSEALDWLEALEEGHFQSLFGGEELGGMMEDPAVLMLGEEEEIEDPSMLIVDAVGVYDNCTFVPHVARTHSSTCTESESESDTDSSSSTESELVPIGPPHHTFYFEFEQSHSEVRS</sequence>
<name>A0ACC0Q622_RHOML</name>
<evidence type="ECO:0000313" key="1">
    <source>
        <dbReference type="EMBL" id="KAI8572213.1"/>
    </source>
</evidence>
<gene>
    <name evidence="1" type="ORF">RHMOL_Rhmol01G0180700</name>
</gene>
<protein>
    <submittedName>
        <fullName evidence="1">Uncharacterized protein</fullName>
    </submittedName>
</protein>
<dbReference type="EMBL" id="CM046388">
    <property type="protein sequence ID" value="KAI8572213.1"/>
    <property type="molecule type" value="Genomic_DNA"/>
</dbReference>
<accession>A0ACC0Q622</accession>
<dbReference type="Proteomes" id="UP001062846">
    <property type="component" value="Chromosome 1"/>
</dbReference>
<reference evidence="1" key="1">
    <citation type="submission" date="2022-02" db="EMBL/GenBank/DDBJ databases">
        <title>Plant Genome Project.</title>
        <authorList>
            <person name="Zhang R.-G."/>
        </authorList>
    </citation>
    <scope>NUCLEOTIDE SEQUENCE</scope>
    <source>
        <strain evidence="1">AT1</strain>
    </source>
</reference>
<organism evidence="1 2">
    <name type="scientific">Rhododendron molle</name>
    <name type="common">Chinese azalea</name>
    <name type="synonym">Azalea mollis</name>
    <dbReference type="NCBI Taxonomy" id="49168"/>
    <lineage>
        <taxon>Eukaryota</taxon>
        <taxon>Viridiplantae</taxon>
        <taxon>Streptophyta</taxon>
        <taxon>Embryophyta</taxon>
        <taxon>Tracheophyta</taxon>
        <taxon>Spermatophyta</taxon>
        <taxon>Magnoliopsida</taxon>
        <taxon>eudicotyledons</taxon>
        <taxon>Gunneridae</taxon>
        <taxon>Pentapetalae</taxon>
        <taxon>asterids</taxon>
        <taxon>Ericales</taxon>
        <taxon>Ericaceae</taxon>
        <taxon>Ericoideae</taxon>
        <taxon>Rhodoreae</taxon>
        <taxon>Rhododendron</taxon>
    </lineage>
</organism>